<sequence>MVQHNVYKTLASLQALHTRSPLCLIKMKEGYKFIIQPDGSEREIDWPELNHLKKDILWIFDENYGDLGNAFVPSYSFSQRYWEYLTLDGDKWFYEEDKAFYHRGLLIILLCCCSEYIDIPTGSQEVFPRQDLPIIAKYVEEYNSKSKEEILLKDKILLGLNIAQSIPEDDLKNKEYVHPKVGEYHKDINEIGNPIIENYFKSILEK</sequence>
<name>A0A369QH77_9BACT</name>
<protein>
    <submittedName>
        <fullName evidence="1">Uncharacterized protein</fullName>
    </submittedName>
</protein>
<keyword evidence="2" id="KW-1185">Reference proteome</keyword>
<dbReference type="EMBL" id="QASA01000001">
    <property type="protein sequence ID" value="RDC63640.1"/>
    <property type="molecule type" value="Genomic_DNA"/>
</dbReference>
<accession>A0A369QH77</accession>
<evidence type="ECO:0000313" key="1">
    <source>
        <dbReference type="EMBL" id="RDC63640.1"/>
    </source>
</evidence>
<dbReference type="Proteomes" id="UP000253919">
    <property type="component" value="Unassembled WGS sequence"/>
</dbReference>
<evidence type="ECO:0000313" key="2">
    <source>
        <dbReference type="Proteomes" id="UP000253919"/>
    </source>
</evidence>
<comment type="caution">
    <text evidence="1">The sequence shown here is derived from an EMBL/GenBank/DDBJ whole genome shotgun (WGS) entry which is preliminary data.</text>
</comment>
<organism evidence="1 2">
    <name type="scientific">Adhaeribacter pallidiroseus</name>
    <dbReference type="NCBI Taxonomy" id="2072847"/>
    <lineage>
        <taxon>Bacteria</taxon>
        <taxon>Pseudomonadati</taxon>
        <taxon>Bacteroidota</taxon>
        <taxon>Cytophagia</taxon>
        <taxon>Cytophagales</taxon>
        <taxon>Hymenobacteraceae</taxon>
        <taxon>Adhaeribacter</taxon>
    </lineage>
</organism>
<dbReference type="AlphaFoldDB" id="A0A369QH77"/>
<proteinExistence type="predicted"/>
<reference evidence="1 2" key="1">
    <citation type="submission" date="2018-04" db="EMBL/GenBank/DDBJ databases">
        <title>Adhaeribacter sp. HMF7616 genome sequencing and assembly.</title>
        <authorList>
            <person name="Kang H."/>
            <person name="Kang J."/>
            <person name="Cha I."/>
            <person name="Kim H."/>
            <person name="Joh K."/>
        </authorList>
    </citation>
    <scope>NUCLEOTIDE SEQUENCE [LARGE SCALE GENOMIC DNA]</scope>
    <source>
        <strain evidence="1 2">HMF7616</strain>
    </source>
</reference>
<gene>
    <name evidence="1" type="ORF">AHMF7616_02245</name>
</gene>